<evidence type="ECO:0000256" key="1">
    <source>
        <dbReference type="SAM" id="MobiDB-lite"/>
    </source>
</evidence>
<gene>
    <name evidence="2" type="ORF">DXG03_004659</name>
</gene>
<dbReference type="AlphaFoldDB" id="A0A9P7FR59"/>
<sequence length="196" mass="21629">ESSMSAVSREKAPGSVTRVSGSTEEGLSSLSEVHPEDLMASALERMRSEPDENDGFAVLSVEEKPIVDTRKDDGFAVPCLETVRQGTTRKNEGFAVLSEVSVNQVFTTENDSVLSDSPVTEKNDPVLSDTSVTEKSLSGNQIDDCVIGMDNREASEDDDDDREASEKDDDDIFGRKTGLRDRKKQRWKEDEQSFQD</sequence>
<protein>
    <submittedName>
        <fullName evidence="2">Uncharacterized protein</fullName>
    </submittedName>
</protein>
<feature type="compositionally biased region" description="Low complexity" evidence="1">
    <location>
        <begin position="20"/>
        <end position="32"/>
    </location>
</feature>
<evidence type="ECO:0000313" key="3">
    <source>
        <dbReference type="Proteomes" id="UP000775547"/>
    </source>
</evidence>
<keyword evidence="3" id="KW-1185">Reference proteome</keyword>
<feature type="region of interest" description="Disordered" evidence="1">
    <location>
        <begin position="1"/>
        <end position="35"/>
    </location>
</feature>
<comment type="caution">
    <text evidence="2">The sequence shown here is derived from an EMBL/GenBank/DDBJ whole genome shotgun (WGS) entry which is preliminary data.</text>
</comment>
<organism evidence="2 3">
    <name type="scientific">Asterophora parasitica</name>
    <dbReference type="NCBI Taxonomy" id="117018"/>
    <lineage>
        <taxon>Eukaryota</taxon>
        <taxon>Fungi</taxon>
        <taxon>Dikarya</taxon>
        <taxon>Basidiomycota</taxon>
        <taxon>Agaricomycotina</taxon>
        <taxon>Agaricomycetes</taxon>
        <taxon>Agaricomycetidae</taxon>
        <taxon>Agaricales</taxon>
        <taxon>Tricholomatineae</taxon>
        <taxon>Lyophyllaceae</taxon>
        <taxon>Asterophora</taxon>
    </lineage>
</organism>
<feature type="compositionally biased region" description="Basic and acidic residues" evidence="1">
    <location>
        <begin position="187"/>
        <end position="196"/>
    </location>
</feature>
<feature type="non-terminal residue" evidence="2">
    <location>
        <position position="1"/>
    </location>
</feature>
<dbReference type="EMBL" id="JABCKV010002824">
    <property type="protein sequence ID" value="KAG5636819.1"/>
    <property type="molecule type" value="Genomic_DNA"/>
</dbReference>
<feature type="compositionally biased region" description="Polar residues" evidence="1">
    <location>
        <begin position="128"/>
        <end position="141"/>
    </location>
</feature>
<proteinExistence type="predicted"/>
<reference evidence="2" key="1">
    <citation type="submission" date="2020-07" db="EMBL/GenBank/DDBJ databases">
        <authorList>
            <person name="Nieuwenhuis M."/>
            <person name="Van De Peppel L.J.J."/>
        </authorList>
    </citation>
    <scope>NUCLEOTIDE SEQUENCE</scope>
    <source>
        <strain evidence="2">AP01</strain>
        <tissue evidence="2">Mycelium</tissue>
    </source>
</reference>
<evidence type="ECO:0000313" key="2">
    <source>
        <dbReference type="EMBL" id="KAG5636819.1"/>
    </source>
</evidence>
<feature type="region of interest" description="Disordered" evidence="1">
    <location>
        <begin position="110"/>
        <end position="196"/>
    </location>
</feature>
<accession>A0A9P7FR59</accession>
<feature type="compositionally biased region" description="Acidic residues" evidence="1">
    <location>
        <begin position="155"/>
        <end position="171"/>
    </location>
</feature>
<name>A0A9P7FR59_9AGAR</name>
<reference evidence="2" key="2">
    <citation type="submission" date="2021-10" db="EMBL/GenBank/DDBJ databases">
        <title>Phylogenomics reveals ancestral predisposition of the termite-cultivated fungus Termitomyces towards a domesticated lifestyle.</title>
        <authorList>
            <person name="Auxier B."/>
            <person name="Grum-Grzhimaylo A."/>
            <person name="Cardenas M.E."/>
            <person name="Lodge J.D."/>
            <person name="Laessoe T."/>
            <person name="Pedersen O."/>
            <person name="Smith M.E."/>
            <person name="Kuyper T.W."/>
            <person name="Franco-Molano E.A."/>
            <person name="Baroni T.J."/>
            <person name="Aanen D.K."/>
        </authorList>
    </citation>
    <scope>NUCLEOTIDE SEQUENCE</scope>
    <source>
        <strain evidence="2">AP01</strain>
        <tissue evidence="2">Mycelium</tissue>
    </source>
</reference>
<dbReference type="Proteomes" id="UP000775547">
    <property type="component" value="Unassembled WGS sequence"/>
</dbReference>